<feature type="transmembrane region" description="Helical" evidence="1">
    <location>
        <begin position="127"/>
        <end position="147"/>
    </location>
</feature>
<keyword evidence="1" id="KW-0472">Membrane</keyword>
<name>A0A660S9S5_UNCT6</name>
<dbReference type="EMBL" id="QNBC01000026">
    <property type="protein sequence ID" value="RKX67089.1"/>
    <property type="molecule type" value="Genomic_DNA"/>
</dbReference>
<accession>A0A660S9S5</accession>
<comment type="caution">
    <text evidence="2">The sequence shown here is derived from an EMBL/GenBank/DDBJ whole genome shotgun (WGS) entry which is preliminary data.</text>
</comment>
<evidence type="ECO:0000313" key="2">
    <source>
        <dbReference type="EMBL" id="RKX67089.1"/>
    </source>
</evidence>
<organism evidence="2 3">
    <name type="scientific">candidate division TA06 bacterium</name>
    <dbReference type="NCBI Taxonomy" id="2250710"/>
    <lineage>
        <taxon>Bacteria</taxon>
        <taxon>Bacteria division TA06</taxon>
    </lineage>
</organism>
<gene>
    <name evidence="2" type="ORF">DRP44_02890</name>
</gene>
<keyword evidence="1" id="KW-1133">Transmembrane helix</keyword>
<proteinExistence type="predicted"/>
<protein>
    <submittedName>
        <fullName evidence="2">Uncharacterized protein</fullName>
    </submittedName>
</protein>
<evidence type="ECO:0000256" key="1">
    <source>
        <dbReference type="SAM" id="Phobius"/>
    </source>
</evidence>
<evidence type="ECO:0000313" key="3">
    <source>
        <dbReference type="Proteomes" id="UP000282321"/>
    </source>
</evidence>
<reference evidence="2 3" key="1">
    <citation type="submission" date="2018-06" db="EMBL/GenBank/DDBJ databases">
        <title>Extensive metabolic versatility and redundancy in microbially diverse, dynamic hydrothermal sediments.</title>
        <authorList>
            <person name="Dombrowski N."/>
            <person name="Teske A."/>
            <person name="Baker B.J."/>
        </authorList>
    </citation>
    <scope>NUCLEOTIDE SEQUENCE [LARGE SCALE GENOMIC DNA]</scope>
    <source>
        <strain evidence="2">B35_G9</strain>
    </source>
</reference>
<feature type="transmembrane region" description="Helical" evidence="1">
    <location>
        <begin position="26"/>
        <end position="44"/>
    </location>
</feature>
<sequence>MIKLTCKKLYDNMKIMVFIKRWKRAIAFYLSVVLFLLPIITYAFDGEMDEKIERFAAEKGREDAIKSIGMTQKVLWFGTGLLFNVLGVGTSVIFVPGPKLTGALGKPSKALKAYVDEYKTIKRNKQLFYTGFGCLVGTSVVLFAYAIYYYISIIKLMLIAFYSILATAGS</sequence>
<dbReference type="AlphaFoldDB" id="A0A660S9S5"/>
<keyword evidence="1" id="KW-0812">Transmembrane</keyword>
<dbReference type="Proteomes" id="UP000282321">
    <property type="component" value="Unassembled WGS sequence"/>
</dbReference>
<feature type="transmembrane region" description="Helical" evidence="1">
    <location>
        <begin position="74"/>
        <end position="95"/>
    </location>
</feature>